<dbReference type="CDD" id="cd14789">
    <property type="entry name" value="Tiki"/>
    <property type="match status" value="1"/>
</dbReference>
<dbReference type="EMBL" id="CP060714">
    <property type="protein sequence ID" value="QNN57721.1"/>
    <property type="molecule type" value="Genomic_DNA"/>
</dbReference>
<reference evidence="1 2" key="1">
    <citation type="submission" date="2020-08" db="EMBL/GenBank/DDBJ databases">
        <title>Genome sequence of Diaphorobacter ruginosibacter DSM 27467T.</title>
        <authorList>
            <person name="Hyun D.-W."/>
            <person name="Bae J.-W."/>
        </authorList>
    </citation>
    <scope>NUCLEOTIDE SEQUENCE [LARGE SCALE GENOMIC DNA]</scope>
    <source>
        <strain evidence="1 2">DSM 27467</strain>
    </source>
</reference>
<organism evidence="1 2">
    <name type="scientific">Diaphorobacter ruginosibacter</name>
    <dbReference type="NCBI Taxonomy" id="1715720"/>
    <lineage>
        <taxon>Bacteria</taxon>
        <taxon>Pseudomonadati</taxon>
        <taxon>Pseudomonadota</taxon>
        <taxon>Betaproteobacteria</taxon>
        <taxon>Burkholderiales</taxon>
        <taxon>Comamonadaceae</taxon>
        <taxon>Diaphorobacter</taxon>
    </lineage>
</organism>
<dbReference type="PANTHER" id="PTHR40590">
    <property type="entry name" value="CYTOPLASMIC PROTEIN-RELATED"/>
    <property type="match status" value="1"/>
</dbReference>
<dbReference type="AlphaFoldDB" id="A0A7G9RQ46"/>
<dbReference type="InterPro" id="IPR047111">
    <property type="entry name" value="YbaP-like"/>
</dbReference>
<dbReference type="Pfam" id="PF01963">
    <property type="entry name" value="TraB_PrgY_gumN"/>
    <property type="match status" value="1"/>
</dbReference>
<protein>
    <submittedName>
        <fullName evidence="1">TraB/GumN family protein</fullName>
    </submittedName>
</protein>
<dbReference type="Proteomes" id="UP000515811">
    <property type="component" value="Chromosome"/>
</dbReference>
<accession>A0A7G9RQ46</accession>
<dbReference type="PANTHER" id="PTHR40590:SF1">
    <property type="entry name" value="CYTOPLASMIC PROTEIN"/>
    <property type="match status" value="1"/>
</dbReference>
<name>A0A7G9RQ46_9BURK</name>
<sequence>MVLGKALQGCDRPAPAYGPGRLRRWARAARQAVVPALLSAGLSLVIVPGAARAEGAGCPPAAQMPDQATLQSLMRNARDRGVLWRLEKDGRTSWLYGTIHVAEQAWMVPGPLVMDALRSADALALELNLLDPAVMEQLLSAMRTQPGAKPLPQPLQERLQALKERECVGTQIDALRPDAQVVSLATLIARREGLDPSYGIDLTLGGVATGMRKPVIGLESVQTQIRQMISDDPKQVEETVRTGLAQLEREDAGTTLSLLAHAWADGRMNLLESYPTWCRCLTDAAEKREYERMVVGRNPGMARAIGREIASGRNLFVAVGALHMAGRDALPKLLEQQGFHVTRVEFPGNDPSGMPASH</sequence>
<proteinExistence type="predicted"/>
<dbReference type="KEGG" id="drg:H9K76_02180"/>
<dbReference type="InterPro" id="IPR002816">
    <property type="entry name" value="TraB/PrgY/GumN_fam"/>
</dbReference>
<dbReference type="RefSeq" id="WP_187597966.1">
    <property type="nucleotide sequence ID" value="NZ_CP060714.1"/>
</dbReference>
<evidence type="ECO:0000313" key="2">
    <source>
        <dbReference type="Proteomes" id="UP000515811"/>
    </source>
</evidence>
<evidence type="ECO:0000313" key="1">
    <source>
        <dbReference type="EMBL" id="QNN57721.1"/>
    </source>
</evidence>
<keyword evidence="2" id="KW-1185">Reference proteome</keyword>
<gene>
    <name evidence="1" type="ORF">H9K76_02180</name>
</gene>